<comment type="caution">
    <text evidence="3">The sequence shown here is derived from an EMBL/GenBank/DDBJ whole genome shotgun (WGS) entry which is preliminary data.</text>
</comment>
<name>A0A5J5HMK5_9BACI</name>
<dbReference type="Gene3D" id="1.10.540.10">
    <property type="entry name" value="Acyl-CoA dehydrogenase/oxidase, N-terminal domain"/>
    <property type="match status" value="1"/>
</dbReference>
<evidence type="ECO:0000256" key="1">
    <source>
        <dbReference type="ARBA" id="ARBA00023002"/>
    </source>
</evidence>
<dbReference type="Pfam" id="PF08028">
    <property type="entry name" value="Acyl-CoA_dh_2"/>
    <property type="match status" value="1"/>
</dbReference>
<dbReference type="Gene3D" id="1.20.140.10">
    <property type="entry name" value="Butyryl-CoA Dehydrogenase, subunit A, domain 3"/>
    <property type="match status" value="1"/>
</dbReference>
<proteinExistence type="predicted"/>
<dbReference type="InterPro" id="IPR050741">
    <property type="entry name" value="Acyl-CoA_dehydrogenase"/>
</dbReference>
<feature type="domain" description="Acyl-CoA dehydrogenase C-terminal" evidence="2">
    <location>
        <begin position="249"/>
        <end position="375"/>
    </location>
</feature>
<protein>
    <submittedName>
        <fullName evidence="3">Acyl-CoA dehydrogenase</fullName>
    </submittedName>
</protein>
<dbReference type="Proteomes" id="UP000326671">
    <property type="component" value="Unassembled WGS sequence"/>
</dbReference>
<keyword evidence="1" id="KW-0560">Oxidoreductase</keyword>
<dbReference type="PIRSF" id="PIRSF016578">
    <property type="entry name" value="HsaA"/>
    <property type="match status" value="1"/>
</dbReference>
<dbReference type="OrthoDB" id="1170793at2"/>
<dbReference type="SUPFAM" id="SSF47203">
    <property type="entry name" value="Acyl-CoA dehydrogenase C-terminal domain-like"/>
    <property type="match status" value="1"/>
</dbReference>
<dbReference type="AlphaFoldDB" id="A0A5J5HMK5"/>
<dbReference type="GO" id="GO:0033539">
    <property type="term" value="P:fatty acid beta-oxidation using acyl-CoA dehydrogenase"/>
    <property type="evidence" value="ECO:0007669"/>
    <property type="project" value="TreeGrafter"/>
</dbReference>
<dbReference type="GO" id="GO:0005737">
    <property type="term" value="C:cytoplasm"/>
    <property type="evidence" value="ECO:0007669"/>
    <property type="project" value="TreeGrafter"/>
</dbReference>
<organism evidence="3 4">
    <name type="scientific">Niallia endozanthoxylica</name>
    <dbReference type="NCBI Taxonomy" id="2036016"/>
    <lineage>
        <taxon>Bacteria</taxon>
        <taxon>Bacillati</taxon>
        <taxon>Bacillota</taxon>
        <taxon>Bacilli</taxon>
        <taxon>Bacillales</taxon>
        <taxon>Bacillaceae</taxon>
        <taxon>Niallia</taxon>
    </lineage>
</organism>
<dbReference type="GO" id="GO:0003995">
    <property type="term" value="F:acyl-CoA dehydrogenase activity"/>
    <property type="evidence" value="ECO:0007669"/>
    <property type="project" value="TreeGrafter"/>
</dbReference>
<dbReference type="Gene3D" id="2.40.110.10">
    <property type="entry name" value="Butyryl-CoA Dehydrogenase, subunit A, domain 2"/>
    <property type="match status" value="1"/>
</dbReference>
<dbReference type="PANTHER" id="PTHR48083">
    <property type="entry name" value="MEDIUM-CHAIN SPECIFIC ACYL-COA DEHYDROGENASE, MITOCHONDRIAL-RELATED"/>
    <property type="match status" value="1"/>
</dbReference>
<dbReference type="InterPro" id="IPR013107">
    <property type="entry name" value="Acyl-CoA_DH_C"/>
</dbReference>
<evidence type="ECO:0000259" key="2">
    <source>
        <dbReference type="Pfam" id="PF08028"/>
    </source>
</evidence>
<sequence>MTMTNQLTKEKVDMKHWLAVAERIGQVAEAEALEADKNGRFSSKVAEAIVEGGINKLMRAEQFGGNFIGVEPFTKIVRKVASHSMAAAWLTNFFAIHDIWPGYLPPKGREEVLGKHELIADVFAPLGRMEKDGDGYRLYGQWNFASGVLWSEWIGLGAMADLGEGLEYVMPVLRTSDSNLKLIENWDTLGLRSTGSNGVHVDGAYIPEHLILRGKDIFGLGKPAGGEYDPQDPIYRMPFMQMFLAAFPATSLGAMDRIIDIFQERTENRVRVFNGGKNEKNGSGSQRVLAEMKIQRRQVEGLMSRYIEVLEQFQEEGRTIATEEERMELFAIRSQASKMAAEMALKAIITLGGTSIFKGDPVELFVRDVIAFASHPTQLWEDAMGSYGSVQFGGPAHPTW</sequence>
<gene>
    <name evidence="3" type="ORF">F4V44_17925</name>
</gene>
<dbReference type="RefSeq" id="WP_150441397.1">
    <property type="nucleotide sequence ID" value="NZ_VYKL01000028.1"/>
</dbReference>
<evidence type="ECO:0000313" key="4">
    <source>
        <dbReference type="Proteomes" id="UP000326671"/>
    </source>
</evidence>
<dbReference type="InterPro" id="IPR046373">
    <property type="entry name" value="Acyl-CoA_Oxase/DH_mid-dom_sf"/>
</dbReference>
<keyword evidence="4" id="KW-1185">Reference proteome</keyword>
<reference evidence="3 4" key="1">
    <citation type="submission" date="2019-09" db="EMBL/GenBank/DDBJ databases">
        <title>Whole genome sequences of isolates from the Mars Exploration Rovers.</title>
        <authorList>
            <person name="Seuylemezian A."/>
            <person name="Vaishampayan P."/>
        </authorList>
    </citation>
    <scope>NUCLEOTIDE SEQUENCE [LARGE SCALE GENOMIC DNA]</scope>
    <source>
        <strain evidence="3 4">MER_TA_151</strain>
    </source>
</reference>
<dbReference type="EMBL" id="VYKL01000028">
    <property type="protein sequence ID" value="KAA9021023.1"/>
    <property type="molecule type" value="Genomic_DNA"/>
</dbReference>
<dbReference type="InterPro" id="IPR009100">
    <property type="entry name" value="AcylCoA_DH/oxidase_NM_dom_sf"/>
</dbReference>
<accession>A0A5J5HMK5</accession>
<evidence type="ECO:0000313" key="3">
    <source>
        <dbReference type="EMBL" id="KAA9021023.1"/>
    </source>
</evidence>
<dbReference type="SUPFAM" id="SSF56645">
    <property type="entry name" value="Acyl-CoA dehydrogenase NM domain-like"/>
    <property type="match status" value="1"/>
</dbReference>
<dbReference type="PANTHER" id="PTHR48083:SF2">
    <property type="entry name" value="MEDIUM-CHAIN SPECIFIC ACYL-COA DEHYDROGENASE, MITOCHONDRIAL"/>
    <property type="match status" value="1"/>
</dbReference>
<dbReference type="InterPro" id="IPR036250">
    <property type="entry name" value="AcylCo_DH-like_C"/>
</dbReference>
<dbReference type="GO" id="GO:0050660">
    <property type="term" value="F:flavin adenine dinucleotide binding"/>
    <property type="evidence" value="ECO:0007669"/>
    <property type="project" value="InterPro"/>
</dbReference>
<dbReference type="InterPro" id="IPR037069">
    <property type="entry name" value="AcylCoA_DH/ox_N_sf"/>
</dbReference>